<name>A0ABQ9XPD0_9EUKA</name>
<dbReference type="EMBL" id="JARBJD010000080">
    <property type="protein sequence ID" value="KAK2954248.1"/>
    <property type="molecule type" value="Genomic_DNA"/>
</dbReference>
<reference evidence="1 2" key="1">
    <citation type="journal article" date="2022" name="bioRxiv">
        <title>Genomics of Preaxostyla Flagellates Illuminates Evolutionary Transitions and the Path Towards Mitochondrial Loss.</title>
        <authorList>
            <person name="Novak L.V.F."/>
            <person name="Treitli S.C."/>
            <person name="Pyrih J."/>
            <person name="Halakuc P."/>
            <person name="Pipaliya S.V."/>
            <person name="Vacek V."/>
            <person name="Brzon O."/>
            <person name="Soukal P."/>
            <person name="Eme L."/>
            <person name="Dacks J.B."/>
            <person name="Karnkowska A."/>
            <person name="Elias M."/>
            <person name="Hampl V."/>
        </authorList>
    </citation>
    <scope>NUCLEOTIDE SEQUENCE [LARGE SCALE GENOMIC DNA]</scope>
    <source>
        <strain evidence="1">NAU3</strain>
        <tissue evidence="1">Gut</tissue>
    </source>
</reference>
<protein>
    <submittedName>
        <fullName evidence="1">Uncharacterized protein</fullName>
    </submittedName>
</protein>
<organism evidence="1 2">
    <name type="scientific">Blattamonas nauphoetae</name>
    <dbReference type="NCBI Taxonomy" id="2049346"/>
    <lineage>
        <taxon>Eukaryota</taxon>
        <taxon>Metamonada</taxon>
        <taxon>Preaxostyla</taxon>
        <taxon>Oxymonadida</taxon>
        <taxon>Blattamonas</taxon>
    </lineage>
</organism>
<evidence type="ECO:0000313" key="1">
    <source>
        <dbReference type="EMBL" id="KAK2954248.1"/>
    </source>
</evidence>
<evidence type="ECO:0000313" key="2">
    <source>
        <dbReference type="Proteomes" id="UP001281761"/>
    </source>
</evidence>
<sequence length="76" mass="8454">MVESTLSILLNRREFHQLDEETTPFMFPKNDDVTNLAGIVASESPGGWSSSCRLYAHGVSKIAHEIVRIADSNICF</sequence>
<keyword evidence="2" id="KW-1185">Reference proteome</keyword>
<gene>
    <name evidence="1" type="ORF">BLNAU_10747</name>
</gene>
<accession>A0ABQ9XPD0</accession>
<comment type="caution">
    <text evidence="1">The sequence shown here is derived from an EMBL/GenBank/DDBJ whole genome shotgun (WGS) entry which is preliminary data.</text>
</comment>
<proteinExistence type="predicted"/>
<dbReference type="Proteomes" id="UP001281761">
    <property type="component" value="Unassembled WGS sequence"/>
</dbReference>